<dbReference type="Proteomes" id="UP000016930">
    <property type="component" value="Unassembled WGS sequence"/>
</dbReference>
<evidence type="ECO:0000256" key="1">
    <source>
        <dbReference type="SAM" id="MobiDB-lite"/>
    </source>
</evidence>
<reference evidence="2 3" key="1">
    <citation type="journal article" date="2012" name="Proc. Natl. Acad. Sci. U.S.A.">
        <title>Comparative genomics of Ceriporiopsis subvermispora and Phanerochaete chrysosporium provide insight into selective ligninolysis.</title>
        <authorList>
            <person name="Fernandez-Fueyo E."/>
            <person name="Ruiz-Duenas F.J."/>
            <person name="Ferreira P."/>
            <person name="Floudas D."/>
            <person name="Hibbett D.S."/>
            <person name="Canessa P."/>
            <person name="Larrondo L.F."/>
            <person name="James T.Y."/>
            <person name="Seelenfreund D."/>
            <person name="Lobos S."/>
            <person name="Polanco R."/>
            <person name="Tello M."/>
            <person name="Honda Y."/>
            <person name="Watanabe T."/>
            <person name="Watanabe T."/>
            <person name="Ryu J.S."/>
            <person name="Kubicek C.P."/>
            <person name="Schmoll M."/>
            <person name="Gaskell J."/>
            <person name="Hammel K.E."/>
            <person name="St John F.J."/>
            <person name="Vanden Wymelenberg A."/>
            <person name="Sabat G."/>
            <person name="Splinter BonDurant S."/>
            <person name="Syed K."/>
            <person name="Yadav J.S."/>
            <person name="Doddapaneni H."/>
            <person name="Subramanian V."/>
            <person name="Lavin J.L."/>
            <person name="Oguiza J.A."/>
            <person name="Perez G."/>
            <person name="Pisabarro A.G."/>
            <person name="Ramirez L."/>
            <person name="Santoyo F."/>
            <person name="Master E."/>
            <person name="Coutinho P.M."/>
            <person name="Henrissat B."/>
            <person name="Lombard V."/>
            <person name="Magnuson J.K."/>
            <person name="Kuees U."/>
            <person name="Hori C."/>
            <person name="Igarashi K."/>
            <person name="Samejima M."/>
            <person name="Held B.W."/>
            <person name="Barry K.W."/>
            <person name="LaButti K.M."/>
            <person name="Lapidus A."/>
            <person name="Lindquist E.A."/>
            <person name="Lucas S.M."/>
            <person name="Riley R."/>
            <person name="Salamov A.A."/>
            <person name="Hoffmeister D."/>
            <person name="Schwenk D."/>
            <person name="Hadar Y."/>
            <person name="Yarden O."/>
            <person name="de Vries R.P."/>
            <person name="Wiebenga A."/>
            <person name="Stenlid J."/>
            <person name="Eastwood D."/>
            <person name="Grigoriev I.V."/>
            <person name="Berka R.M."/>
            <person name="Blanchette R.A."/>
            <person name="Kersten P."/>
            <person name="Martinez A.T."/>
            <person name="Vicuna R."/>
            <person name="Cullen D."/>
        </authorList>
    </citation>
    <scope>NUCLEOTIDE SEQUENCE [LARGE SCALE GENOMIC DNA]</scope>
    <source>
        <strain evidence="2 3">B</strain>
    </source>
</reference>
<feature type="region of interest" description="Disordered" evidence="1">
    <location>
        <begin position="171"/>
        <end position="190"/>
    </location>
</feature>
<dbReference type="Pfam" id="PF10604">
    <property type="entry name" value="Polyketide_cyc2"/>
    <property type="match status" value="1"/>
</dbReference>
<dbReference type="AlphaFoldDB" id="M2R8S7"/>
<dbReference type="HOGENOM" id="CLU_1255837_0_0_1"/>
<dbReference type="CDD" id="cd07822">
    <property type="entry name" value="SRPBCC_4"/>
    <property type="match status" value="1"/>
</dbReference>
<keyword evidence="3" id="KW-1185">Reference proteome</keyword>
<evidence type="ECO:0000313" key="2">
    <source>
        <dbReference type="EMBL" id="EMD35131.1"/>
    </source>
</evidence>
<dbReference type="InterPro" id="IPR023393">
    <property type="entry name" value="START-like_dom_sf"/>
</dbReference>
<evidence type="ECO:0000313" key="3">
    <source>
        <dbReference type="Proteomes" id="UP000016930"/>
    </source>
</evidence>
<gene>
    <name evidence="2" type="ORF">CERSUDRAFT_116606</name>
</gene>
<dbReference type="InterPro" id="IPR019587">
    <property type="entry name" value="Polyketide_cyclase/dehydratase"/>
</dbReference>
<dbReference type="Gene3D" id="3.30.530.20">
    <property type="match status" value="1"/>
</dbReference>
<name>M2R8S7_CERS8</name>
<accession>M2R8S7</accession>
<dbReference type="SUPFAM" id="SSF55961">
    <property type="entry name" value="Bet v1-like"/>
    <property type="match status" value="1"/>
</dbReference>
<proteinExistence type="predicted"/>
<organism evidence="2 3">
    <name type="scientific">Ceriporiopsis subvermispora (strain B)</name>
    <name type="common">White-rot fungus</name>
    <name type="synonym">Gelatoporia subvermispora</name>
    <dbReference type="NCBI Taxonomy" id="914234"/>
    <lineage>
        <taxon>Eukaryota</taxon>
        <taxon>Fungi</taxon>
        <taxon>Dikarya</taxon>
        <taxon>Basidiomycota</taxon>
        <taxon>Agaricomycotina</taxon>
        <taxon>Agaricomycetes</taxon>
        <taxon>Polyporales</taxon>
        <taxon>Gelatoporiaceae</taxon>
        <taxon>Gelatoporia</taxon>
    </lineage>
</organism>
<feature type="compositionally biased region" description="Basic and acidic residues" evidence="1">
    <location>
        <begin position="174"/>
        <end position="189"/>
    </location>
</feature>
<protein>
    <submittedName>
        <fullName evidence="2">Uncharacterized protein</fullName>
    </submittedName>
</protein>
<sequence>MTDTNDLPPPTFKYVHTTAASVEIDAPVEKVWDVLMDVGKYTEWNPFTRAVYVVDAARNVLPEQVPEPGGYVLLTVNIPPTLAATQRPHSMQLERVLQIDADGTTKRIAWGPATLPRWLIRAERWQIVRPREGGGAVYETREGFGGLGAGLCGFSMRRGCRRDSTRWLGRSRRGQRDCSGRGRERDGRRTTVHCGPQLRGLWTAGCPGCSRLFHTYDAYD</sequence>
<dbReference type="EMBL" id="KB445801">
    <property type="protein sequence ID" value="EMD35131.1"/>
    <property type="molecule type" value="Genomic_DNA"/>
</dbReference>
<dbReference type="OrthoDB" id="509124at2759"/>